<feature type="transmembrane region" description="Helical" evidence="1">
    <location>
        <begin position="35"/>
        <end position="55"/>
    </location>
</feature>
<proteinExistence type="predicted"/>
<evidence type="ECO:0000256" key="1">
    <source>
        <dbReference type="SAM" id="Phobius"/>
    </source>
</evidence>
<reference evidence="3" key="1">
    <citation type="submission" date="2018-04" db="EMBL/GenBank/DDBJ databases">
        <authorList>
            <person name="Liu S."/>
            <person name="Wang Z."/>
            <person name="Li J."/>
        </authorList>
    </citation>
    <scope>NUCLEOTIDE SEQUENCE [LARGE SCALE GENOMIC DNA]</scope>
    <source>
        <strain evidence="3">622</strain>
    </source>
</reference>
<name>A0A2U1TCY6_9MICO</name>
<sequence length="378" mass="42300">MDIRWLTASDADVGAAIAALKRDSRPAWVPNKRQVLVHVNNCLLLWYLCIVFMTFSIRVDDFQGGQVTGTDVLDIVGSMVVFAAWLAGTVWLTRWAARPPTPQAQLRQWRQDLTALANGFEPRPRSIAQFSSLLGADGRPMEQFPRFEAPGIEFGNLTPYGPRAGEWRYLRVALPAPLPHLILDATVNDGLTSDLPEGIERQQRLSVGGEFDNWFRVYSPTEYGTEALYVLTPDVMADLIDHAWGFNVEIRDTSIIFFIRPGADFADPASWQSFGAILTTVVPRITAKAARYLDERVPGQDTSRLVTRIRAELDAPDVRYVAQEPRIGHDGRRLALREWANNARWGLRAAGWLALLTFLYVVPGLFAFAGFMSIVDGR</sequence>
<dbReference type="EMBL" id="QEFB01000010">
    <property type="protein sequence ID" value="PWC06749.1"/>
    <property type="molecule type" value="Genomic_DNA"/>
</dbReference>
<feature type="transmembrane region" description="Helical" evidence="1">
    <location>
        <begin position="75"/>
        <end position="97"/>
    </location>
</feature>
<keyword evidence="1" id="KW-1133">Transmembrane helix</keyword>
<gene>
    <name evidence="2" type="ORF">DF223_09830</name>
</gene>
<feature type="transmembrane region" description="Helical" evidence="1">
    <location>
        <begin position="352"/>
        <end position="375"/>
    </location>
</feature>
<dbReference type="Proteomes" id="UP000244962">
    <property type="component" value="Unassembled WGS sequence"/>
</dbReference>
<evidence type="ECO:0008006" key="4">
    <source>
        <dbReference type="Google" id="ProtNLM"/>
    </source>
</evidence>
<protein>
    <recommendedName>
        <fullName evidence="4">DUF3137 domain-containing protein</fullName>
    </recommendedName>
</protein>
<evidence type="ECO:0000313" key="2">
    <source>
        <dbReference type="EMBL" id="PWC06749.1"/>
    </source>
</evidence>
<keyword evidence="1" id="KW-0812">Transmembrane</keyword>
<accession>A0A2U1TCY6</accession>
<evidence type="ECO:0000313" key="3">
    <source>
        <dbReference type="Proteomes" id="UP000244962"/>
    </source>
</evidence>
<organism evidence="2 3">
    <name type="scientific">Mycetocola zhujimingii</name>
    <dbReference type="NCBI Taxonomy" id="2079792"/>
    <lineage>
        <taxon>Bacteria</taxon>
        <taxon>Bacillati</taxon>
        <taxon>Actinomycetota</taxon>
        <taxon>Actinomycetes</taxon>
        <taxon>Micrococcales</taxon>
        <taxon>Microbacteriaceae</taxon>
        <taxon>Mycetocola</taxon>
    </lineage>
</organism>
<keyword evidence="3" id="KW-1185">Reference proteome</keyword>
<dbReference type="AlphaFoldDB" id="A0A2U1TCY6"/>
<keyword evidence="1" id="KW-0472">Membrane</keyword>
<comment type="caution">
    <text evidence="2">The sequence shown here is derived from an EMBL/GenBank/DDBJ whole genome shotgun (WGS) entry which is preliminary data.</text>
</comment>